<comment type="caution">
    <text evidence="1">The sequence shown here is derived from an EMBL/GenBank/DDBJ whole genome shotgun (WGS) entry which is preliminary data.</text>
</comment>
<evidence type="ECO:0000313" key="2">
    <source>
        <dbReference type="Proteomes" id="UP000215289"/>
    </source>
</evidence>
<name>A0A229YZ48_9EURO</name>
<accession>A0A229YZ48</accession>
<keyword evidence="2" id="KW-1185">Reference proteome</keyword>
<organism evidence="1 2">
    <name type="scientific">Aspergillus turcosus</name>
    <dbReference type="NCBI Taxonomy" id="1245748"/>
    <lineage>
        <taxon>Eukaryota</taxon>
        <taxon>Fungi</taxon>
        <taxon>Dikarya</taxon>
        <taxon>Ascomycota</taxon>
        <taxon>Pezizomycotina</taxon>
        <taxon>Eurotiomycetes</taxon>
        <taxon>Eurotiomycetidae</taxon>
        <taxon>Eurotiales</taxon>
        <taxon>Aspergillaceae</taxon>
        <taxon>Aspergillus</taxon>
        <taxon>Aspergillus subgen. Fumigati</taxon>
    </lineage>
</organism>
<dbReference type="PROSITE" id="PS50896">
    <property type="entry name" value="LISH"/>
    <property type="match status" value="1"/>
</dbReference>
<gene>
    <name evidence="1" type="ORF">CFD26_104622</name>
</gene>
<dbReference type="Proteomes" id="UP000215289">
    <property type="component" value="Unassembled WGS sequence"/>
</dbReference>
<reference evidence="1 2" key="1">
    <citation type="submission" date="2018-08" db="EMBL/GenBank/DDBJ databases">
        <title>Draft genome sequences of two Aspergillus turcosus clinical strains isolated from bronchoalveolar lavage fluid: one azole-susceptible and the other azole-resistant.</title>
        <authorList>
            <person name="Parent-Michaud M."/>
            <person name="Dufresne P.J."/>
            <person name="Fournier E."/>
            <person name="Martineau C."/>
            <person name="Moreira S."/>
            <person name="Perkins V."/>
            <person name="De Repentigny L."/>
            <person name="Dufresne S.F."/>
        </authorList>
    </citation>
    <scope>NUCLEOTIDE SEQUENCE [LARGE SCALE GENOMIC DNA]</scope>
    <source>
        <strain evidence="1">HMR AF 1038</strain>
    </source>
</reference>
<dbReference type="Gene3D" id="2.130.10.10">
    <property type="entry name" value="YVTN repeat-like/Quinoprotein amine dehydrogenase"/>
    <property type="match status" value="1"/>
</dbReference>
<proteinExistence type="predicted"/>
<dbReference type="InterPro" id="IPR006594">
    <property type="entry name" value="LisH"/>
</dbReference>
<dbReference type="SUPFAM" id="SSF50978">
    <property type="entry name" value="WD40 repeat-like"/>
    <property type="match status" value="1"/>
</dbReference>
<dbReference type="STRING" id="1245748.A0A229YZ48"/>
<evidence type="ECO:0000313" key="1">
    <source>
        <dbReference type="EMBL" id="RLL97084.1"/>
    </source>
</evidence>
<dbReference type="InterPro" id="IPR036322">
    <property type="entry name" value="WD40_repeat_dom_sf"/>
</dbReference>
<dbReference type="OrthoDB" id="1932312at2759"/>
<protein>
    <submittedName>
        <fullName evidence="1">Uncharacterized protein</fullName>
    </submittedName>
</protein>
<sequence length="489" mass="53627">MTATTQLASVLVARFLRSNNYTETLNVFIREAGLAADAGQPDGKTDKNEWTIEGVLEEKQVFDESVKFERYRQNDEKDVWTVPAPSTPNVIQTPTSANLLACSVELWQNPSPKENQDNTSCYIVATGADRQVHLFKTDEGNDVVTSFAGHSDSPVLSYAPIQNGEYVLMTNMSGQLLLQRGTEILSRRKDHAKYAVKVIAHEEDGQPGETTLKVIWVATAGWDSKILLYRLRIPSRAGDPESVELNEPIAHINLITNPESILFVRHPDTQELILLASRRDSTYLFYYGVPSSTPTETPSECKLLGKQNLAPHSNAWVAFSPSCLALSPHDPGLLAVATSTLPHMKVIIVRLLFPSQEVSGPPPMGGAETQATQAFAALALQNREDAAIMIQANTFAPQTVYSTPQVVWRPDGSGVWVNGDDGVIRGVEAMTGKVTAMLKDGHLAGSKVRAIWAGWVEVQRDGKVVKEEWLVSGGFDKRLIVWRVAGPSE</sequence>
<dbReference type="EMBL" id="NIDN02000089">
    <property type="protein sequence ID" value="RLL97084.1"/>
    <property type="molecule type" value="Genomic_DNA"/>
</dbReference>
<dbReference type="InterPro" id="IPR015943">
    <property type="entry name" value="WD40/YVTN_repeat-like_dom_sf"/>
</dbReference>
<dbReference type="AlphaFoldDB" id="A0A229YZ48"/>